<protein>
    <submittedName>
        <fullName evidence="2">Aminoglycoside phosphotransferase family protein</fullName>
    </submittedName>
</protein>
<organism evidence="2 3">
    <name type="scientific">Gottfriedia endophytica</name>
    <dbReference type="NCBI Taxonomy" id="2820819"/>
    <lineage>
        <taxon>Bacteria</taxon>
        <taxon>Bacillati</taxon>
        <taxon>Bacillota</taxon>
        <taxon>Bacilli</taxon>
        <taxon>Bacillales</taxon>
        <taxon>Bacillaceae</taxon>
        <taxon>Gottfriedia</taxon>
    </lineage>
</organism>
<dbReference type="CDD" id="cd05120">
    <property type="entry name" value="APH_ChoK_like"/>
    <property type="match status" value="1"/>
</dbReference>
<accession>A0A940NNA7</accession>
<dbReference type="Pfam" id="PF01636">
    <property type="entry name" value="APH"/>
    <property type="match status" value="1"/>
</dbReference>
<dbReference type="RefSeq" id="WP_209403247.1">
    <property type="nucleotide sequence ID" value="NZ_JAGIYQ010000003.1"/>
</dbReference>
<dbReference type="InterPro" id="IPR011009">
    <property type="entry name" value="Kinase-like_dom_sf"/>
</dbReference>
<dbReference type="InterPro" id="IPR051678">
    <property type="entry name" value="AGP_Transferase"/>
</dbReference>
<dbReference type="InterPro" id="IPR002575">
    <property type="entry name" value="Aminoglycoside_PTrfase"/>
</dbReference>
<gene>
    <name evidence="2" type="ORF">J5Y03_05125</name>
</gene>
<dbReference type="Proteomes" id="UP000682134">
    <property type="component" value="Unassembled WGS sequence"/>
</dbReference>
<feature type="domain" description="Aminoglycoside phosphotransferase" evidence="1">
    <location>
        <begin position="20"/>
        <end position="237"/>
    </location>
</feature>
<sequence length="283" mass="32778">MNIEIILNELNITSFLSYENIIGGRDSSVWKVKVSDEDSYALRLIPKHRHQQFKEEKMIIQLAEENGIPVPKVHFVKKIEDYSLMLMDWVAGKTIFNELYEYPENAREIGIQFGKVQAAIHMISLPKTGESGSEEWLSPKTSEENEILDLISTHGSKNENVLLHLDYHPLNVLTDGEKITAVIDWNNASRGDYRFDLARTLSILRIEATKPGTPFENSPSVIEEFEKGWLEGYGEIRKINIEPLSLYNAWAGIRMKRDLSENLLETDRLRIQQWISYWLEKKK</sequence>
<dbReference type="EMBL" id="JAGIYQ010000003">
    <property type="protein sequence ID" value="MBP0724568.1"/>
    <property type="molecule type" value="Genomic_DNA"/>
</dbReference>
<proteinExistence type="predicted"/>
<reference evidence="2" key="1">
    <citation type="submission" date="2021-04" db="EMBL/GenBank/DDBJ databases">
        <title>Genome seq and assembly of Bacillus sp.</title>
        <authorList>
            <person name="Chhetri G."/>
        </authorList>
    </citation>
    <scope>NUCLEOTIDE SEQUENCE</scope>
    <source>
        <strain evidence="2">RG28</strain>
    </source>
</reference>
<dbReference type="AlphaFoldDB" id="A0A940NNA7"/>
<evidence type="ECO:0000313" key="3">
    <source>
        <dbReference type="Proteomes" id="UP000682134"/>
    </source>
</evidence>
<dbReference type="SUPFAM" id="SSF56112">
    <property type="entry name" value="Protein kinase-like (PK-like)"/>
    <property type="match status" value="1"/>
</dbReference>
<dbReference type="Gene3D" id="3.90.1200.10">
    <property type="match status" value="1"/>
</dbReference>
<dbReference type="Gene3D" id="3.30.200.20">
    <property type="entry name" value="Phosphorylase Kinase, domain 1"/>
    <property type="match status" value="1"/>
</dbReference>
<evidence type="ECO:0000313" key="2">
    <source>
        <dbReference type="EMBL" id="MBP0724568.1"/>
    </source>
</evidence>
<evidence type="ECO:0000259" key="1">
    <source>
        <dbReference type="Pfam" id="PF01636"/>
    </source>
</evidence>
<comment type="caution">
    <text evidence="2">The sequence shown here is derived from an EMBL/GenBank/DDBJ whole genome shotgun (WGS) entry which is preliminary data.</text>
</comment>
<name>A0A940NNA7_9BACI</name>
<keyword evidence="3" id="KW-1185">Reference proteome</keyword>
<dbReference type="PANTHER" id="PTHR21310">
    <property type="entry name" value="AMINOGLYCOSIDE PHOSPHOTRANSFERASE-RELATED-RELATED"/>
    <property type="match status" value="1"/>
</dbReference>